<organism evidence="2 3">
    <name type="scientific">Tissierella simiarum</name>
    <dbReference type="NCBI Taxonomy" id="2841534"/>
    <lineage>
        <taxon>Bacteria</taxon>
        <taxon>Bacillati</taxon>
        <taxon>Bacillota</taxon>
        <taxon>Tissierellia</taxon>
        <taxon>Tissierellales</taxon>
        <taxon>Tissierellaceae</taxon>
        <taxon>Tissierella</taxon>
    </lineage>
</organism>
<accession>A0ABS6E398</accession>
<dbReference type="Proteomes" id="UP000749471">
    <property type="component" value="Unassembled WGS sequence"/>
</dbReference>
<keyword evidence="3" id="KW-1185">Reference proteome</keyword>
<reference evidence="2 3" key="1">
    <citation type="submission" date="2021-06" db="EMBL/GenBank/DDBJ databases">
        <authorList>
            <person name="Sun Q."/>
            <person name="Li D."/>
        </authorList>
    </citation>
    <scope>NUCLEOTIDE SEQUENCE [LARGE SCALE GENOMIC DNA]</scope>
    <source>
        <strain evidence="2 3">MSJ-40</strain>
    </source>
</reference>
<evidence type="ECO:0000313" key="3">
    <source>
        <dbReference type="Proteomes" id="UP000749471"/>
    </source>
</evidence>
<feature type="domain" description="GyrI-like small molecule binding" evidence="1">
    <location>
        <begin position="6"/>
        <end position="178"/>
    </location>
</feature>
<protein>
    <submittedName>
        <fullName evidence="2">GyrI-like domain-containing protein</fullName>
    </submittedName>
</protein>
<dbReference type="Pfam" id="PF06445">
    <property type="entry name" value="GyrI-like"/>
    <property type="match status" value="1"/>
</dbReference>
<sequence length="183" mass="21387">MATLKKIEFVNFGPYKIVGKEMRTKHEISNPIYPTKYQTIPSLWRQCFSDGTYETLVKMSDYIPTEISDDYIGYMRDYDESDGTFTYLVGMFMKTNTPIPDGYAFYDLPFCTIAKAWIEGEEYDIYPNAHSLTVDAINKNGYEVDWPNYFSCEVYTNSRFGIPKNNGERILILDYYIPCKKRS</sequence>
<gene>
    <name evidence="2" type="ORF">KQI42_04490</name>
</gene>
<comment type="caution">
    <text evidence="2">The sequence shown here is derived from an EMBL/GenBank/DDBJ whole genome shotgun (WGS) entry which is preliminary data.</text>
</comment>
<dbReference type="RefSeq" id="WP_216517187.1">
    <property type="nucleotide sequence ID" value="NZ_JAHLPM010000003.1"/>
</dbReference>
<evidence type="ECO:0000313" key="2">
    <source>
        <dbReference type="EMBL" id="MBU5437254.1"/>
    </source>
</evidence>
<name>A0ABS6E398_9FIRM</name>
<proteinExistence type="predicted"/>
<evidence type="ECO:0000259" key="1">
    <source>
        <dbReference type="Pfam" id="PF06445"/>
    </source>
</evidence>
<dbReference type="EMBL" id="JAHLPM010000003">
    <property type="protein sequence ID" value="MBU5437254.1"/>
    <property type="molecule type" value="Genomic_DNA"/>
</dbReference>
<dbReference type="InterPro" id="IPR029442">
    <property type="entry name" value="GyrI-like"/>
</dbReference>